<name>A0A165XRU3_9AGAM</name>
<proteinExistence type="predicted"/>
<dbReference type="Proteomes" id="UP000076798">
    <property type="component" value="Unassembled WGS sequence"/>
</dbReference>
<reference evidence="1 2" key="1">
    <citation type="journal article" date="2016" name="Mol. Biol. Evol.">
        <title>Comparative Genomics of Early-Diverging Mushroom-Forming Fungi Provides Insights into the Origins of Lignocellulose Decay Capabilities.</title>
        <authorList>
            <person name="Nagy L.G."/>
            <person name="Riley R."/>
            <person name="Tritt A."/>
            <person name="Adam C."/>
            <person name="Daum C."/>
            <person name="Floudas D."/>
            <person name="Sun H."/>
            <person name="Yadav J.S."/>
            <person name="Pangilinan J."/>
            <person name="Larsson K.H."/>
            <person name="Matsuura K."/>
            <person name="Barry K."/>
            <person name="Labutti K."/>
            <person name="Kuo R."/>
            <person name="Ohm R.A."/>
            <person name="Bhattacharya S.S."/>
            <person name="Shirouzu T."/>
            <person name="Yoshinaga Y."/>
            <person name="Martin F.M."/>
            <person name="Grigoriev I.V."/>
            <person name="Hibbett D.S."/>
        </authorList>
    </citation>
    <scope>NUCLEOTIDE SEQUENCE [LARGE SCALE GENOMIC DNA]</scope>
    <source>
        <strain evidence="1 2">HHB10207 ss-3</strain>
    </source>
</reference>
<dbReference type="AlphaFoldDB" id="A0A165XRU3"/>
<dbReference type="EMBL" id="KV428328">
    <property type="protein sequence ID" value="KZT32478.1"/>
    <property type="molecule type" value="Genomic_DNA"/>
</dbReference>
<protein>
    <submittedName>
        <fullName evidence="1">Uncharacterized protein</fullName>
    </submittedName>
</protein>
<evidence type="ECO:0000313" key="1">
    <source>
        <dbReference type="EMBL" id="KZT32478.1"/>
    </source>
</evidence>
<organism evidence="1 2">
    <name type="scientific">Sistotremastrum suecicum HHB10207 ss-3</name>
    <dbReference type="NCBI Taxonomy" id="1314776"/>
    <lineage>
        <taxon>Eukaryota</taxon>
        <taxon>Fungi</taxon>
        <taxon>Dikarya</taxon>
        <taxon>Basidiomycota</taxon>
        <taxon>Agaricomycotina</taxon>
        <taxon>Agaricomycetes</taxon>
        <taxon>Sistotremastrales</taxon>
        <taxon>Sistotremastraceae</taxon>
        <taxon>Sistotremastrum</taxon>
    </lineage>
</organism>
<gene>
    <name evidence="1" type="ORF">SISSUDRAFT_1055470</name>
</gene>
<keyword evidence="2" id="KW-1185">Reference proteome</keyword>
<accession>A0A165XRU3</accession>
<sequence length="311" mass="36098">MVNSMGRQKAVIVRKFVTTDTCDDGARHAFESEVELRRDLLDGVFARMIGISIASQRTKIIVVDAATIAAYDYLEILPGFEYFLEYTRIMCEILAGYRFLREHRVSWSGGYEDVLLNAQDKRLCLGGLGSIDGQWEDSGWRLEEASLRLRDGDDTCWGGTETFEFYANWLEEMREAVTRWNDNKTEENAQNLWDWPWWWSEIAEFERGTENSPFVGEIGWIDGNFWHPIPLVHHFPLAQRQEYLIHASKWRDGELETIVGTRIGEYTRWSIDVSPGETFYLRTFVQTNCTEDICDFCRLLAISGSKLIHFA</sequence>
<evidence type="ECO:0000313" key="2">
    <source>
        <dbReference type="Proteomes" id="UP000076798"/>
    </source>
</evidence>